<protein>
    <recommendedName>
        <fullName evidence="4">DUF5745 domain-containing protein</fullName>
    </recommendedName>
</protein>
<evidence type="ECO:0000313" key="2">
    <source>
        <dbReference type="EMBL" id="AFR95178.2"/>
    </source>
</evidence>
<organism evidence="2 3">
    <name type="scientific">Cryptococcus neoformans (strain H99 / ATCC 208821 / CBS 10515 / FGSC 9487)</name>
    <name type="common">Cryptococcus neoformans var. grubii serotype A</name>
    <dbReference type="NCBI Taxonomy" id="235443"/>
    <lineage>
        <taxon>Eukaryota</taxon>
        <taxon>Fungi</taxon>
        <taxon>Dikarya</taxon>
        <taxon>Basidiomycota</taxon>
        <taxon>Agaricomycotina</taxon>
        <taxon>Tremellomycetes</taxon>
        <taxon>Tremellales</taxon>
        <taxon>Cryptococcaceae</taxon>
        <taxon>Cryptococcus</taxon>
        <taxon>Cryptococcus neoformans species complex</taxon>
    </lineage>
</organism>
<dbReference type="GeneID" id="23884715"/>
<dbReference type="HOGENOM" id="CLU_997533_0_0_1"/>
<sequence length="310" mass="33905">MSLFVCSSTQTRYAWFFSYHSFFAQFSVISHPSIQTFSMPTPPLPLFHQLLTALHIPIHPPSLTAIPPSLLLLTLETILKTRLPLPHSTRLCQTSDDELVVIKCVLGVLADDILGMDLSVVDPLNVVRGGEHEMAVMIMALVVAARRRGVHVKLPPRRGNSRMGMEKVSSWLDDDEEDWEDSASLRSALPPPILPDVSLSSSETSVLDTSAGTSFTMQLPDDEFSYLKVTPDKRDYGRAQGGFVTPVMNRTEISKVHHPSSPSRQMITPSPGPRGNVSTRSPSVGSSDEQGSGRTVLQYMLDELGLGLGG</sequence>
<evidence type="ECO:0000313" key="3">
    <source>
        <dbReference type="Proteomes" id="UP000010091"/>
    </source>
</evidence>
<gene>
    <name evidence="2" type="ORF">CNAG_00969</name>
</gene>
<accession>J9VLP3</accession>
<dbReference type="KEGG" id="cng:CNAG_00969"/>
<dbReference type="RefSeq" id="XP_012049109.1">
    <property type="nucleotide sequence ID" value="XM_012193719.1"/>
</dbReference>
<keyword evidence="3" id="KW-1185">Reference proteome</keyword>
<dbReference type="AlphaFoldDB" id="J9VLP3"/>
<reference evidence="2 3" key="1">
    <citation type="journal article" date="2014" name="PLoS Genet.">
        <title>Analysis of the genome and transcriptome of Cryptococcus neoformans var. grubii reveals complex RNA expression and microevolution leading to virulence attenuation.</title>
        <authorList>
            <person name="Janbon G."/>
            <person name="Ormerod K.L."/>
            <person name="Paulet D."/>
            <person name="Byrnes E.J.III."/>
            <person name="Yadav V."/>
            <person name="Chatterjee G."/>
            <person name="Mullapudi N."/>
            <person name="Hon C.C."/>
            <person name="Billmyre R.B."/>
            <person name="Brunel F."/>
            <person name="Bahn Y.S."/>
            <person name="Chen W."/>
            <person name="Chen Y."/>
            <person name="Chow E.W."/>
            <person name="Coppee J.Y."/>
            <person name="Floyd-Averette A."/>
            <person name="Gaillardin C."/>
            <person name="Gerik K.J."/>
            <person name="Goldberg J."/>
            <person name="Gonzalez-Hilarion S."/>
            <person name="Gujja S."/>
            <person name="Hamlin J.L."/>
            <person name="Hsueh Y.P."/>
            <person name="Ianiri G."/>
            <person name="Jones S."/>
            <person name="Kodira C.D."/>
            <person name="Kozubowski L."/>
            <person name="Lam W."/>
            <person name="Marra M."/>
            <person name="Mesner L.D."/>
            <person name="Mieczkowski P.A."/>
            <person name="Moyrand F."/>
            <person name="Nielsen K."/>
            <person name="Proux C."/>
            <person name="Rossignol T."/>
            <person name="Schein J.E."/>
            <person name="Sun S."/>
            <person name="Wollschlaeger C."/>
            <person name="Wood I.A."/>
            <person name="Zeng Q."/>
            <person name="Neuveglise C."/>
            <person name="Newlon C.S."/>
            <person name="Perfect J.R."/>
            <person name="Lodge J.K."/>
            <person name="Idnurm A."/>
            <person name="Stajich J.E."/>
            <person name="Kronstad J.W."/>
            <person name="Sanyal K."/>
            <person name="Heitman J."/>
            <person name="Fraser J.A."/>
            <person name="Cuomo C.A."/>
            <person name="Dietrich F.S."/>
        </authorList>
    </citation>
    <scope>NUCLEOTIDE SEQUENCE [LARGE SCALE GENOMIC DNA]</scope>
    <source>
        <strain evidence="3">H99 / ATCC 208821 / CBS 10515 / FGSC 9487</strain>
    </source>
</reference>
<dbReference type="Proteomes" id="UP000010091">
    <property type="component" value="Chromosome 5"/>
</dbReference>
<dbReference type="EMBL" id="CP003824">
    <property type="protein sequence ID" value="AFR95178.2"/>
    <property type="molecule type" value="Genomic_DNA"/>
</dbReference>
<feature type="compositionally biased region" description="Polar residues" evidence="1">
    <location>
        <begin position="276"/>
        <end position="295"/>
    </location>
</feature>
<evidence type="ECO:0008006" key="4">
    <source>
        <dbReference type="Google" id="ProtNLM"/>
    </source>
</evidence>
<proteinExistence type="predicted"/>
<evidence type="ECO:0000256" key="1">
    <source>
        <dbReference type="SAM" id="MobiDB-lite"/>
    </source>
</evidence>
<dbReference type="OrthoDB" id="2596754at2759"/>
<feature type="region of interest" description="Disordered" evidence="1">
    <location>
        <begin position="254"/>
        <end position="295"/>
    </location>
</feature>
<name>J9VLP3_CRYN9</name>
<dbReference type="VEuPathDB" id="FungiDB:CNAG_00969"/>